<name>F9VYX0_9ACTN</name>
<organism evidence="3 4">
    <name type="scientific">Gordonia alkanivorans NBRC 16433</name>
    <dbReference type="NCBI Taxonomy" id="1027371"/>
    <lineage>
        <taxon>Bacteria</taxon>
        <taxon>Bacillati</taxon>
        <taxon>Actinomycetota</taxon>
        <taxon>Actinomycetes</taxon>
        <taxon>Mycobacteriales</taxon>
        <taxon>Gordoniaceae</taxon>
        <taxon>Gordonia</taxon>
    </lineage>
</organism>
<evidence type="ECO:0000256" key="2">
    <source>
        <dbReference type="SAM" id="Phobius"/>
    </source>
</evidence>
<keyword evidence="2" id="KW-0472">Membrane</keyword>
<dbReference type="RefSeq" id="WP_006359907.1">
    <property type="nucleotide sequence ID" value="NZ_BACI01000092.1"/>
</dbReference>
<dbReference type="Proteomes" id="UP000003558">
    <property type="component" value="Unassembled WGS sequence"/>
</dbReference>
<feature type="compositionally biased region" description="Pro residues" evidence="1">
    <location>
        <begin position="585"/>
        <end position="596"/>
    </location>
</feature>
<keyword evidence="2" id="KW-0812">Transmembrane</keyword>
<feature type="region of interest" description="Disordered" evidence="1">
    <location>
        <begin position="200"/>
        <end position="383"/>
    </location>
</feature>
<evidence type="ECO:0000313" key="3">
    <source>
        <dbReference type="EMBL" id="GAA13809.1"/>
    </source>
</evidence>
<accession>F9VYX0</accession>
<feature type="compositionally biased region" description="Acidic residues" evidence="1">
    <location>
        <begin position="305"/>
        <end position="332"/>
    </location>
</feature>
<feature type="region of interest" description="Disordered" evidence="1">
    <location>
        <begin position="402"/>
        <end position="482"/>
    </location>
</feature>
<comment type="caution">
    <text evidence="3">The sequence shown here is derived from an EMBL/GenBank/DDBJ whole genome shotgun (WGS) entry which is preliminary data.</text>
</comment>
<feature type="compositionally biased region" description="Polar residues" evidence="1">
    <location>
        <begin position="236"/>
        <end position="249"/>
    </location>
</feature>
<feature type="transmembrane region" description="Helical" evidence="2">
    <location>
        <begin position="489"/>
        <end position="510"/>
    </location>
</feature>
<evidence type="ECO:0000256" key="1">
    <source>
        <dbReference type="SAM" id="MobiDB-lite"/>
    </source>
</evidence>
<feature type="compositionally biased region" description="Basic and acidic residues" evidence="1">
    <location>
        <begin position="215"/>
        <end position="226"/>
    </location>
</feature>
<keyword evidence="2" id="KW-1133">Transmembrane helix</keyword>
<evidence type="ECO:0000313" key="4">
    <source>
        <dbReference type="Proteomes" id="UP000003558"/>
    </source>
</evidence>
<proteinExistence type="predicted"/>
<dbReference type="STRING" id="1027371.GOALK_092_00740"/>
<dbReference type="eggNOG" id="ENOG5033RFN">
    <property type="taxonomic scope" value="Bacteria"/>
</dbReference>
<dbReference type="AlphaFoldDB" id="F9VYX0"/>
<protein>
    <submittedName>
        <fullName evidence="3">Uncharacterized protein</fullName>
    </submittedName>
</protein>
<dbReference type="EMBL" id="BACI01000092">
    <property type="protein sequence ID" value="GAA13809.1"/>
    <property type="molecule type" value="Genomic_DNA"/>
</dbReference>
<feature type="region of interest" description="Disordered" evidence="1">
    <location>
        <begin position="542"/>
        <end position="596"/>
    </location>
</feature>
<feature type="compositionally biased region" description="Acidic residues" evidence="1">
    <location>
        <begin position="274"/>
        <end position="285"/>
    </location>
</feature>
<feature type="compositionally biased region" description="Pro residues" evidence="1">
    <location>
        <begin position="553"/>
        <end position="569"/>
    </location>
</feature>
<feature type="compositionally biased region" description="Low complexity" evidence="1">
    <location>
        <begin position="368"/>
        <end position="383"/>
    </location>
</feature>
<reference evidence="3 4" key="1">
    <citation type="submission" date="2011-05" db="EMBL/GenBank/DDBJ databases">
        <title>Whole genome shotgun sequence of Gordonia alkanivorans NBRC 16433.</title>
        <authorList>
            <person name="Hosoyama A."/>
            <person name="Nakamura S."/>
            <person name="Takarada H."/>
            <person name="Tsuchikane K."/>
            <person name="Yamazaki S."/>
            <person name="Fujita N."/>
        </authorList>
    </citation>
    <scope>NUCLEOTIDE SEQUENCE [LARGE SCALE GENOMIC DNA]</scope>
    <source>
        <strain evidence="3 4">NBRC 16433</strain>
    </source>
</reference>
<sequence>MTDTVFDSAVGPASAAAEVPVDPTVLDDVRSKLRSRGLDDDPQVVLLGLDGNGCVSVGRFDTSRGTVADTYADAALSLGALDRAIADHLTRIGRVESPTSPEWQDELFELISRGRERLQDSDGTFLMGRRHIRLFRMARRDVEEAGGALIARGEELARAAVAGAQAHAVVIADGLGVWPGLRDGIAKAVPVPIVDAAPGPLTDAVPAGPLGVPQDKPEVPQDKPEVPQDEPEPTVTAESDATGTDSPPTTVEEPAADSNSADSAEVTDATDSSDPVEPEPVDDRDETPASMQAEAAETSDGRESDPDDSEADRDDSEAEVEDVVDSAPEDLVDVAPERAAVEVTAPTAPKVSGSVGPDDAPTGKLSLPFDSPSGSPGRSGDFPVIGAEQMFQAPVARPVDHAPATAFGALTAHSGPPPVPEPVPVQHHTPVSPEGSFRTPRPDAGHPGAGPAPDMPPHANVPAPETLSLVNRPGPAPVRPRREVPAKRVLAGVALVCALAIIGVAVALAAGSNGSFPAPVAGPTTPTTTAPTTQEYADPAIFAEARQPAQRYTPPPPPVATNEPAPAPRPRSRAPRPQRGVTIPNPIPGLPPIVLP</sequence>
<gene>
    <name evidence="3" type="ORF">GOALK_092_00740</name>
</gene>